<proteinExistence type="inferred from homology"/>
<dbReference type="InterPro" id="IPR051466">
    <property type="entry name" value="D-amino_acid_metab_enzyme"/>
</dbReference>
<dbReference type="Gene3D" id="2.40.37.20">
    <property type="entry name" value="D-serine dehydratase-like domain"/>
    <property type="match status" value="1"/>
</dbReference>
<evidence type="ECO:0000259" key="3">
    <source>
        <dbReference type="SMART" id="SM01119"/>
    </source>
</evidence>
<evidence type="ECO:0000313" key="5">
    <source>
        <dbReference type="Proteomes" id="UP001198862"/>
    </source>
</evidence>
<evidence type="ECO:0000313" key="4">
    <source>
        <dbReference type="EMBL" id="MCC8428716.1"/>
    </source>
</evidence>
<dbReference type="InterPro" id="IPR026956">
    <property type="entry name" value="D-ser_dehydrat-like_dom"/>
</dbReference>
<reference evidence="4 5" key="1">
    <citation type="submission" date="2021-11" db="EMBL/GenBank/DDBJ databases">
        <authorList>
            <person name="Lee D.-H."/>
            <person name="Kim S.-B."/>
        </authorList>
    </citation>
    <scope>NUCLEOTIDE SEQUENCE [LARGE SCALE GENOMIC DNA]</scope>
    <source>
        <strain evidence="4 5">KCTC 52223</strain>
    </source>
</reference>
<sequence length="386" mass="41308">MTSEATSEAWRLHGHLIGQQGSRGSLNTPALVLDLDMLDRNIAEMASFAKAHNVKLRPHSKTHKSADIARRQIAAGALGVCCAKLGEAEALGEAGIQSLHITSPVVTPQAIQRLVELNAKVSDLMLVVDHPDNAEALAAAAAKAGKPLTVIVDIDPGIHRTGTASPEATVALAQKIANFRSLTYAGVQFYCGRHQHIVDFKQRTAEIKERTEYLQGILAKLEEAGLKPGIVTGSGTGTHYIDAKIGVFTELQVGSYVFMDHDYNVCDLRGLDKPTFEQALQIDARVVSANAPGMVTVDAGLKAMATEKGPPVILKGAVYGSTTRFMGDEHLAVIAPEGQAPPKLAEQVVLTPPHCDPTVNLYESYHVVKGDTLVEIWPVTARGRSR</sequence>
<dbReference type="Gene3D" id="3.20.20.10">
    <property type="entry name" value="Alanine racemase"/>
    <property type="match status" value="1"/>
</dbReference>
<dbReference type="PANTHER" id="PTHR28004:SF2">
    <property type="entry name" value="D-SERINE DEHYDRATASE"/>
    <property type="match status" value="1"/>
</dbReference>
<protein>
    <submittedName>
        <fullName evidence="4">DSD1 family PLP-dependent enzyme</fullName>
    </submittedName>
</protein>
<dbReference type="Pfam" id="PF14031">
    <property type="entry name" value="D-ser_dehydrat"/>
    <property type="match status" value="1"/>
</dbReference>
<dbReference type="SUPFAM" id="SSF51419">
    <property type="entry name" value="PLP-binding barrel"/>
    <property type="match status" value="1"/>
</dbReference>
<keyword evidence="5" id="KW-1185">Reference proteome</keyword>
<dbReference type="Pfam" id="PF01168">
    <property type="entry name" value="Ala_racemase_N"/>
    <property type="match status" value="1"/>
</dbReference>
<evidence type="ECO:0000256" key="2">
    <source>
        <dbReference type="ARBA" id="ARBA00023239"/>
    </source>
</evidence>
<dbReference type="EMBL" id="JAJISD010000002">
    <property type="protein sequence ID" value="MCC8428716.1"/>
    <property type="molecule type" value="Genomic_DNA"/>
</dbReference>
<comment type="similarity">
    <text evidence="1">Belongs to the DSD1 family.</text>
</comment>
<feature type="domain" description="D-serine dehydratase-like" evidence="3">
    <location>
        <begin position="279"/>
        <end position="369"/>
    </location>
</feature>
<evidence type="ECO:0000256" key="1">
    <source>
        <dbReference type="ARBA" id="ARBA00005323"/>
    </source>
</evidence>
<dbReference type="PANTHER" id="PTHR28004">
    <property type="entry name" value="ZGC:162816-RELATED"/>
    <property type="match status" value="1"/>
</dbReference>
<dbReference type="Proteomes" id="UP001198862">
    <property type="component" value="Unassembled WGS sequence"/>
</dbReference>
<keyword evidence="2" id="KW-0456">Lyase</keyword>
<dbReference type="InterPro" id="IPR029066">
    <property type="entry name" value="PLP-binding_barrel"/>
</dbReference>
<dbReference type="RefSeq" id="WP_230549926.1">
    <property type="nucleotide sequence ID" value="NZ_JAJISD010000002.1"/>
</dbReference>
<dbReference type="InterPro" id="IPR001608">
    <property type="entry name" value="Ala_racemase_N"/>
</dbReference>
<accession>A0ABS8KSV6</accession>
<dbReference type="CDD" id="cd06819">
    <property type="entry name" value="PLPDE_III_LS_D-TA"/>
    <property type="match status" value="1"/>
</dbReference>
<dbReference type="SMART" id="SM01119">
    <property type="entry name" value="D-ser_dehydrat"/>
    <property type="match status" value="1"/>
</dbReference>
<comment type="caution">
    <text evidence="4">The sequence shown here is derived from an EMBL/GenBank/DDBJ whole genome shotgun (WGS) entry which is preliminary data.</text>
</comment>
<dbReference type="InterPro" id="IPR042208">
    <property type="entry name" value="D-ser_dehydrat-like_sf"/>
</dbReference>
<gene>
    <name evidence="4" type="ORF">LJ725_07060</name>
</gene>
<name>A0ABS8KSV6_9HYPH</name>
<organism evidence="4 5">
    <name type="scientific">Reyranella aquatilis</name>
    <dbReference type="NCBI Taxonomy" id="2035356"/>
    <lineage>
        <taxon>Bacteria</taxon>
        <taxon>Pseudomonadati</taxon>
        <taxon>Pseudomonadota</taxon>
        <taxon>Alphaproteobacteria</taxon>
        <taxon>Hyphomicrobiales</taxon>
        <taxon>Reyranellaceae</taxon>
        <taxon>Reyranella</taxon>
    </lineage>
</organism>